<keyword evidence="2" id="KW-1185">Reference proteome</keyword>
<protein>
    <submittedName>
        <fullName evidence="1">Uncharacterized protein</fullName>
    </submittedName>
</protein>
<sequence>MMNGEDKDEFRSKFDEFVKSSSRSDKSKALPDDQYDDIVKVLKDGHGDKILKKKIRRNGYKLMNYPKIGLKDALFIPLKEGKSNERKKIKKKDVVDGNELDAKEMKGARNEVTEERAETIKLTDNSLFSNHRKVFRINEMFDLVKECHSSEFVHAGEKKTYQNVCQFACNVSMAIVKFFIENCVPCSSKKPQLSVAKLTPIVSRFFMDRMQVSLIK</sequence>
<dbReference type="Proteomes" id="UP000594262">
    <property type="component" value="Unplaced"/>
</dbReference>
<proteinExistence type="predicted"/>
<evidence type="ECO:0000313" key="2">
    <source>
        <dbReference type="Proteomes" id="UP000594262"/>
    </source>
</evidence>
<dbReference type="EnsemblMetazoa" id="CLYHEMT024039.2">
    <property type="protein sequence ID" value="CLYHEMP024039.2"/>
    <property type="gene ID" value="CLYHEMG024039"/>
</dbReference>
<dbReference type="AlphaFoldDB" id="A0A7M5XIT1"/>
<evidence type="ECO:0000313" key="1">
    <source>
        <dbReference type="EnsemblMetazoa" id="CLYHEMP024039.2"/>
    </source>
</evidence>
<organism evidence="1 2">
    <name type="scientific">Clytia hemisphaerica</name>
    <dbReference type="NCBI Taxonomy" id="252671"/>
    <lineage>
        <taxon>Eukaryota</taxon>
        <taxon>Metazoa</taxon>
        <taxon>Cnidaria</taxon>
        <taxon>Hydrozoa</taxon>
        <taxon>Hydroidolina</taxon>
        <taxon>Leptothecata</taxon>
        <taxon>Obeliida</taxon>
        <taxon>Clytiidae</taxon>
        <taxon>Clytia</taxon>
    </lineage>
</organism>
<name>A0A7M5XIT1_9CNID</name>
<reference evidence="1" key="1">
    <citation type="submission" date="2021-01" db="UniProtKB">
        <authorList>
            <consortium name="EnsemblMetazoa"/>
        </authorList>
    </citation>
    <scope>IDENTIFICATION</scope>
</reference>
<accession>A0A7M5XIT1</accession>